<reference evidence="2 3" key="1">
    <citation type="journal article" date="2013" name="Proc. Natl. Acad. Sci. U.S.A.">
        <title>Fine-scale variation in meiotic recombination in Mimulus inferred from population shotgun sequencing.</title>
        <authorList>
            <person name="Hellsten U."/>
            <person name="Wright K.M."/>
            <person name="Jenkins J."/>
            <person name="Shu S."/>
            <person name="Yuan Y."/>
            <person name="Wessler S.R."/>
            <person name="Schmutz J."/>
            <person name="Willis J.H."/>
            <person name="Rokhsar D.S."/>
        </authorList>
    </citation>
    <scope>NUCLEOTIDE SEQUENCE [LARGE SCALE GENOMIC DNA]</scope>
    <source>
        <strain evidence="3">cv. DUN x IM62</strain>
    </source>
</reference>
<sequence length="1165" mass="131561">MEKKNAELEKKKADEALKKLEMEKKNAELEKKKADEALKKVEMVKKHAELEKKKANEGLKKVEMEKKNVSEAQKVANVERKKAEEKWEKLKLEFDSLKSNLASDKSKCEDAEKKLEVEKQKVSRERKRADLAVTKFEEQRRLAETNLSKAMIEKERADDLSRKLEEARNRMKKLEGSHESSCNEKLEKMLFEKEADIIRERKRADSKKKKAKEQKKVAEAHQKAAAEQKHRADQISRELESYKLRLEELQKKQEFVSYRTYADNASLSNNDVISEIGTVKLLKKQLKLEKMVVKHAQKASKVEAVRNKMLHQEIFNLKQECLSFQQRLDMLDKSFLHDSEGIHKLGKIDSRISTRETLFSDGYNSQVISGIHSRLGPPYRGSSQNMLQNSAIYSSSASFSDRPLAGSQERGTFSITTSAELGEDVSNLEPTIPRLSDKMKTRRNEHDAVAKADNNKRSPIKINSDERRVGYSGRKRILDAVESIENLYSKGEKLHQRVSEELSVLNSLFSSQEDEPVNQNLKDTSCRKLARPSKKRKTSSEQIITGHYLQDSQEPKSILDPKIDHSDACMRASPSRYDARKSDWCFKDGKTHLFGSNQCIPQDFDYMKLLDLDNADDESAFRRAIDMPLSPLLPEFEFHWDKTLEVDNHAMLVDQSFQEELPNTKEKLGTSDVSDSGNRESNVPCRRGIVSTHGVFVKYLVIPSDNRDNSSILRILQTVDSCTPLCFFLHPAEIFLPNILHTLLKAEDLSMKEKVSVFLSLILHGISEFGMKNLASVSSDNFTHSLDAVTLHIRSALSDPYLRKIFMESCEFVELFAVIEDFFLQRKLLVRGDVYAEREAPLGSKINLVLNGDSITLSEVLASPDLLVAGGSLLASLCSAVDHIGFVCEISCNIISIQKLDPAVMLAVLHVFAHICGPKYFALEQYSLAMTVVKSVVMFLEKQTLPIDSTSFSPLSKIRLCSSSTICPFLEGAVSVEDVALLLLENLHKCEQSHGERAEEGSYDENFCDSIDILSLVEILASFMGWGWTFDHMIGQICEYLESHLMEGFSAAIFVLLGQLGRLGVGASGYEDPGVTNLRGRLSTFVLETTFSKLNFSVQFAIITCLLGLTAIKFEDIIEGKVETASVTSQSIPASLVREWFSHLGREQQSQLLLHQVANDCSFSD</sequence>
<feature type="compositionally biased region" description="Basic and acidic residues" evidence="1">
    <location>
        <begin position="104"/>
        <end position="124"/>
    </location>
</feature>
<evidence type="ECO:0008006" key="4">
    <source>
        <dbReference type="Google" id="ProtNLM"/>
    </source>
</evidence>
<dbReference type="Proteomes" id="UP000030748">
    <property type="component" value="Unassembled WGS sequence"/>
</dbReference>
<keyword evidence="3" id="KW-1185">Reference proteome</keyword>
<dbReference type="PANTHER" id="PTHR35480">
    <property type="entry name" value="MATERNAL EFFECT EMBRYO ARREST 22"/>
    <property type="match status" value="1"/>
</dbReference>
<name>A0A022QNW2_ERYGU</name>
<feature type="region of interest" description="Disordered" evidence="1">
    <location>
        <begin position="103"/>
        <end position="124"/>
    </location>
</feature>
<dbReference type="PANTHER" id="PTHR35480:SF1">
    <property type="entry name" value="MATERNAL EFFECT EMBRYO ARREST 22"/>
    <property type="match status" value="1"/>
</dbReference>
<feature type="compositionally biased region" description="Basic and acidic residues" evidence="1">
    <location>
        <begin position="214"/>
        <end position="232"/>
    </location>
</feature>
<protein>
    <recommendedName>
        <fullName evidence="4">Maternal effect embryo arrest 22</fullName>
    </recommendedName>
</protein>
<proteinExistence type="predicted"/>
<evidence type="ECO:0000313" key="3">
    <source>
        <dbReference type="Proteomes" id="UP000030748"/>
    </source>
</evidence>
<dbReference type="AlphaFoldDB" id="A0A022QNW2"/>
<organism evidence="2 3">
    <name type="scientific">Erythranthe guttata</name>
    <name type="common">Yellow monkey flower</name>
    <name type="synonym">Mimulus guttatus</name>
    <dbReference type="NCBI Taxonomy" id="4155"/>
    <lineage>
        <taxon>Eukaryota</taxon>
        <taxon>Viridiplantae</taxon>
        <taxon>Streptophyta</taxon>
        <taxon>Embryophyta</taxon>
        <taxon>Tracheophyta</taxon>
        <taxon>Spermatophyta</taxon>
        <taxon>Magnoliopsida</taxon>
        <taxon>eudicotyledons</taxon>
        <taxon>Gunneridae</taxon>
        <taxon>Pentapetalae</taxon>
        <taxon>asterids</taxon>
        <taxon>lamiids</taxon>
        <taxon>Lamiales</taxon>
        <taxon>Phrymaceae</taxon>
        <taxon>Erythranthe</taxon>
    </lineage>
</organism>
<feature type="region of interest" description="Disordered" evidence="1">
    <location>
        <begin position="202"/>
        <end position="232"/>
    </location>
</feature>
<feature type="compositionally biased region" description="Basic residues" evidence="1">
    <location>
        <begin position="204"/>
        <end position="213"/>
    </location>
</feature>
<gene>
    <name evidence="2" type="ORF">MIMGU_mgv1a000421mg</name>
</gene>
<evidence type="ECO:0000256" key="1">
    <source>
        <dbReference type="SAM" id="MobiDB-lite"/>
    </source>
</evidence>
<dbReference type="EMBL" id="KI631456">
    <property type="protein sequence ID" value="EYU28175.1"/>
    <property type="molecule type" value="Genomic_DNA"/>
</dbReference>
<accession>A0A022QNW2</accession>
<evidence type="ECO:0000313" key="2">
    <source>
        <dbReference type="EMBL" id="EYU28175.1"/>
    </source>
</evidence>
<dbReference type="eggNOG" id="ENOG502QQBQ">
    <property type="taxonomic scope" value="Eukaryota"/>
</dbReference>
<dbReference type="STRING" id="4155.A0A022QNW2"/>